<keyword evidence="7" id="KW-1185">Reference proteome</keyword>
<evidence type="ECO:0000256" key="1">
    <source>
        <dbReference type="ARBA" id="ARBA00004328"/>
    </source>
</evidence>
<feature type="domain" description="Bacteriophage T7 tail fibre protein-like N-terminal" evidence="5">
    <location>
        <begin position="6"/>
        <end position="114"/>
    </location>
</feature>
<feature type="compositionally biased region" description="Low complexity" evidence="4">
    <location>
        <begin position="258"/>
        <end position="299"/>
    </location>
</feature>
<proteinExistence type="predicted"/>
<evidence type="ECO:0000256" key="4">
    <source>
        <dbReference type="SAM" id="MobiDB-lite"/>
    </source>
</evidence>
<gene>
    <name evidence="6" type="ORF">CPT_Paso_046</name>
</gene>
<evidence type="ECO:0000256" key="2">
    <source>
        <dbReference type="ARBA" id="ARBA00022732"/>
    </source>
</evidence>
<protein>
    <submittedName>
        <fullName evidence="6">Tail fiber protein</fullName>
    </submittedName>
</protein>
<name>A0A7L8G4S1_9CAUD</name>
<accession>A0A7L8G4S1</accession>
<keyword evidence="3" id="KW-0946">Virion</keyword>
<organism evidence="6 7">
    <name type="scientific">Rhizobium phage Paso</name>
    <dbReference type="NCBI Taxonomy" id="2767574"/>
    <lineage>
        <taxon>Viruses</taxon>
        <taxon>Duplodnaviria</taxon>
        <taxon>Heunggongvirae</taxon>
        <taxon>Uroviricota</taxon>
        <taxon>Caudoviricetes</taxon>
        <taxon>Autographivirales</taxon>
        <taxon>Dunnvirinae</taxon>
        <taxon>Pasovirus</taxon>
        <taxon>Pasovirus paso</taxon>
    </lineage>
</organism>
<evidence type="ECO:0000259" key="5">
    <source>
        <dbReference type="Pfam" id="PF03906"/>
    </source>
</evidence>
<comment type="subcellular location">
    <subcellularLocation>
        <location evidence="1">Virion</location>
    </subcellularLocation>
</comment>
<sequence>MALSRVIRTGNGTTTEFVVDFALGYLDEDNVTARVGDEVDGAGNPIYRTITFLSDTLMRISGAPAGNGVRVVFERTVEKEDTIVHFSNGDVMDEENLDLSFKQILMVVHEVLDGRFGQFDSNLDMGGFVIKNMGLPVDNGDAANKQYVDGRLATNESLLAQTITARNAAQASATSAGSSAGASATSASAAAASAAASETSRSQSANSATASATSASAAAASAASMTGSVTAAQTARAGAESARDTTLTYRDQAAGHVTSAQTAATASGNSATASETSRQASGTSATASANSATASQTSRLASEAARDTTITYRDEASASATASAGSATTSATHRDNAYKWASSGEDVQVDDGVRAGYSAYHWSKKAELAAGGGVSSWAGLIGTITTLQASTALSGSFLSLTGGTLTGRLVLPASTVDGAPLQLPHGVAPTTPVNGEMWTTTTGLLYRINGANRTSWDSSNLAQMPAAEANAGTSTTVRTISASILRGGINAAITGKADLAGAAFTGNISVAGTIDTTGNINLGSAGTRVQTDGNVIFSGSMSGNNGSDLNTALLGKAKKATVSTADPSGGVDGDTWYKV</sequence>
<evidence type="ECO:0000313" key="6">
    <source>
        <dbReference type="EMBL" id="QOE32163.1"/>
    </source>
</evidence>
<feature type="region of interest" description="Disordered" evidence="4">
    <location>
        <begin position="258"/>
        <end position="335"/>
    </location>
</feature>
<dbReference type="Pfam" id="PF03906">
    <property type="entry name" value="Phage_T7_tail"/>
    <property type="match status" value="1"/>
</dbReference>
<dbReference type="InterPro" id="IPR005604">
    <property type="entry name" value="Phage_T7_tail_fibre-like_N"/>
</dbReference>
<feature type="compositionally biased region" description="Low complexity" evidence="4">
    <location>
        <begin position="317"/>
        <end position="331"/>
    </location>
</feature>
<dbReference type="Proteomes" id="UP000516513">
    <property type="component" value="Segment"/>
</dbReference>
<dbReference type="EMBL" id="MT708546">
    <property type="protein sequence ID" value="QOE32163.1"/>
    <property type="molecule type" value="Genomic_DNA"/>
</dbReference>
<dbReference type="GO" id="GO:0098015">
    <property type="term" value="C:virus tail"/>
    <property type="evidence" value="ECO:0007669"/>
    <property type="project" value="UniProtKB-KW"/>
</dbReference>
<evidence type="ECO:0000256" key="3">
    <source>
        <dbReference type="ARBA" id="ARBA00022844"/>
    </source>
</evidence>
<reference evidence="6 7" key="1">
    <citation type="submission" date="2020-07" db="EMBL/GenBank/DDBJ databases">
        <title>Complete genome sequence of Rhizobium japonicum phage Paso.</title>
        <authorList>
            <person name="McBee D.B."/>
            <person name="Ravindran A."/>
            <person name="Newkirk H."/>
            <person name="Gonzalez C."/>
            <person name="Young R."/>
            <person name="Liu M."/>
        </authorList>
    </citation>
    <scope>NUCLEOTIDE SEQUENCE [LARGE SCALE GENOMIC DNA]</scope>
</reference>
<evidence type="ECO:0000313" key="7">
    <source>
        <dbReference type="Proteomes" id="UP000516513"/>
    </source>
</evidence>
<keyword evidence="2" id="KW-1227">Viral tail protein</keyword>